<accession>A0A8K0KY57</accession>
<comment type="caution">
    <text evidence="2">The sequence shown here is derived from an EMBL/GenBank/DDBJ whole genome shotgun (WGS) entry which is preliminary data.</text>
</comment>
<proteinExistence type="predicted"/>
<evidence type="ECO:0000313" key="3">
    <source>
        <dbReference type="Proteomes" id="UP000809789"/>
    </source>
</evidence>
<reference evidence="2" key="1">
    <citation type="submission" date="2021-07" db="EMBL/GenBank/DDBJ databases">
        <title>Elsinoe batatas strain:CRI-CJ2 Genome sequencing and assembly.</title>
        <authorList>
            <person name="Huang L."/>
        </authorList>
    </citation>
    <scope>NUCLEOTIDE SEQUENCE</scope>
    <source>
        <strain evidence="2">CRI-CJ2</strain>
    </source>
</reference>
<organism evidence="2 3">
    <name type="scientific">Elsinoe batatas</name>
    <dbReference type="NCBI Taxonomy" id="2601811"/>
    <lineage>
        <taxon>Eukaryota</taxon>
        <taxon>Fungi</taxon>
        <taxon>Dikarya</taxon>
        <taxon>Ascomycota</taxon>
        <taxon>Pezizomycotina</taxon>
        <taxon>Dothideomycetes</taxon>
        <taxon>Dothideomycetidae</taxon>
        <taxon>Myriangiales</taxon>
        <taxon>Elsinoaceae</taxon>
        <taxon>Elsinoe</taxon>
    </lineage>
</organism>
<keyword evidence="3" id="KW-1185">Reference proteome</keyword>
<evidence type="ECO:0000256" key="1">
    <source>
        <dbReference type="SAM" id="MobiDB-lite"/>
    </source>
</evidence>
<protein>
    <submittedName>
        <fullName evidence="2">Uncharacterized protein</fullName>
    </submittedName>
</protein>
<dbReference type="OrthoDB" id="10508425at2759"/>
<dbReference type="Proteomes" id="UP000809789">
    <property type="component" value="Unassembled WGS sequence"/>
</dbReference>
<evidence type="ECO:0000313" key="2">
    <source>
        <dbReference type="EMBL" id="KAG8625692.1"/>
    </source>
</evidence>
<dbReference type="EMBL" id="JAESVG020000007">
    <property type="protein sequence ID" value="KAG8625692.1"/>
    <property type="molecule type" value="Genomic_DNA"/>
</dbReference>
<gene>
    <name evidence="2" type="ORF">KVT40_006093</name>
</gene>
<sequence length="149" mass="17106">MIVLLRWSRGILQLQVRHTAKQEADDRLKYRRTLTAILSCVVAGPINISLMSLPRGTLFVSDRRVRHALRGGTTIFCRTMIQHGVLTFKTSTTARANSHHRLDPKPRFLHNSLLNLDLNVKLDYKPPFDQSKARPRAQTQLLMQPPTRM</sequence>
<dbReference type="AlphaFoldDB" id="A0A8K0KY57"/>
<feature type="region of interest" description="Disordered" evidence="1">
    <location>
        <begin position="128"/>
        <end position="149"/>
    </location>
</feature>
<name>A0A8K0KY57_9PEZI</name>